<dbReference type="HOGENOM" id="CLU_3089497_0_0_1"/>
<evidence type="ECO:0000256" key="1">
    <source>
        <dbReference type="SAM" id="Coils"/>
    </source>
</evidence>
<dbReference type="eggNOG" id="KOG1721">
    <property type="taxonomic scope" value="Eukaryota"/>
</dbReference>
<keyword evidence="1" id="KW-0175">Coiled coil</keyword>
<sequence length="74" mass="8472">MLSDFQLVGLFVLSIVQRTVRLMKNAARQRLRRASESSDECKKRLAKAAERMRVSRASAPKVIKPPLEDRLKGY</sequence>
<evidence type="ECO:0000313" key="3">
    <source>
        <dbReference type="EMBL" id="EDW62744.2"/>
    </source>
</evidence>
<evidence type="ECO:0000259" key="2">
    <source>
        <dbReference type="Pfam" id="PF21107"/>
    </source>
</evidence>
<dbReference type="AlphaFoldDB" id="B4M7H7"/>
<dbReference type="Proteomes" id="UP000008792">
    <property type="component" value="Unassembled WGS sequence"/>
</dbReference>
<organism evidence="3 4">
    <name type="scientific">Drosophila virilis</name>
    <name type="common">Fruit fly</name>
    <dbReference type="NCBI Taxonomy" id="7244"/>
    <lineage>
        <taxon>Eukaryota</taxon>
        <taxon>Metazoa</taxon>
        <taxon>Ecdysozoa</taxon>
        <taxon>Arthropoda</taxon>
        <taxon>Hexapoda</taxon>
        <taxon>Insecta</taxon>
        <taxon>Pterygota</taxon>
        <taxon>Neoptera</taxon>
        <taxon>Endopterygota</taxon>
        <taxon>Diptera</taxon>
        <taxon>Brachycera</taxon>
        <taxon>Muscomorpha</taxon>
        <taxon>Ephydroidea</taxon>
        <taxon>Drosophilidae</taxon>
        <taxon>Drosophila</taxon>
    </lineage>
</organism>
<evidence type="ECO:0000313" key="4">
    <source>
        <dbReference type="Proteomes" id="UP000008792"/>
    </source>
</evidence>
<dbReference type="InParanoid" id="B4M7H7"/>
<dbReference type="Pfam" id="PF21107">
    <property type="entry name" value="STPRs"/>
    <property type="match status" value="1"/>
</dbReference>
<proteinExistence type="predicted"/>
<name>B4M7H7_DROVI</name>
<protein>
    <recommendedName>
        <fullName evidence="2">STPR domain-containing protein</fullName>
    </recommendedName>
</protein>
<feature type="coiled-coil region" evidence="1">
    <location>
        <begin position="24"/>
        <end position="51"/>
    </location>
</feature>
<gene>
    <name evidence="3" type="primary">Dvir\GJ16990</name>
    <name evidence="3" type="ORF">Dvir_GJ16990</name>
</gene>
<accession>B4M7H7</accession>
<reference evidence="3 4" key="1">
    <citation type="journal article" date="2007" name="Nature">
        <title>Evolution of genes and genomes on the Drosophila phylogeny.</title>
        <authorList>
            <consortium name="Drosophila 12 Genomes Consortium"/>
            <person name="Clark A.G."/>
            <person name="Eisen M.B."/>
            <person name="Smith D.R."/>
            <person name="Bergman C.M."/>
            <person name="Oliver B."/>
            <person name="Markow T.A."/>
            <person name="Kaufman T.C."/>
            <person name="Kellis M."/>
            <person name="Gelbart W."/>
            <person name="Iyer V.N."/>
            <person name="Pollard D.A."/>
            <person name="Sackton T.B."/>
            <person name="Larracuente A.M."/>
            <person name="Singh N.D."/>
            <person name="Abad J.P."/>
            <person name="Abt D.N."/>
            <person name="Adryan B."/>
            <person name="Aguade M."/>
            <person name="Akashi H."/>
            <person name="Anderson W.W."/>
            <person name="Aquadro C.F."/>
            <person name="Ardell D.H."/>
            <person name="Arguello R."/>
            <person name="Artieri C.G."/>
            <person name="Barbash D.A."/>
            <person name="Barker D."/>
            <person name="Barsanti P."/>
            <person name="Batterham P."/>
            <person name="Batzoglou S."/>
            <person name="Begun D."/>
            <person name="Bhutkar A."/>
            <person name="Blanco E."/>
            <person name="Bosak S.A."/>
            <person name="Bradley R.K."/>
            <person name="Brand A.D."/>
            <person name="Brent M.R."/>
            <person name="Brooks A.N."/>
            <person name="Brown R.H."/>
            <person name="Butlin R.K."/>
            <person name="Caggese C."/>
            <person name="Calvi B.R."/>
            <person name="Bernardo de Carvalho A."/>
            <person name="Caspi A."/>
            <person name="Castrezana S."/>
            <person name="Celniker S.E."/>
            <person name="Chang J.L."/>
            <person name="Chapple C."/>
            <person name="Chatterji S."/>
            <person name="Chinwalla A."/>
            <person name="Civetta A."/>
            <person name="Clifton S.W."/>
            <person name="Comeron J.M."/>
            <person name="Costello J.C."/>
            <person name="Coyne J.A."/>
            <person name="Daub J."/>
            <person name="David R.G."/>
            <person name="Delcher A.L."/>
            <person name="Delehaunty K."/>
            <person name="Do C.B."/>
            <person name="Ebling H."/>
            <person name="Edwards K."/>
            <person name="Eickbush T."/>
            <person name="Evans J.D."/>
            <person name="Filipski A."/>
            <person name="Findeiss S."/>
            <person name="Freyhult E."/>
            <person name="Fulton L."/>
            <person name="Fulton R."/>
            <person name="Garcia A.C."/>
            <person name="Gardiner A."/>
            <person name="Garfield D.A."/>
            <person name="Garvin B.E."/>
            <person name="Gibson G."/>
            <person name="Gilbert D."/>
            <person name="Gnerre S."/>
            <person name="Godfrey J."/>
            <person name="Good R."/>
            <person name="Gotea V."/>
            <person name="Gravely B."/>
            <person name="Greenberg A.J."/>
            <person name="Griffiths-Jones S."/>
            <person name="Gross S."/>
            <person name="Guigo R."/>
            <person name="Gustafson E.A."/>
            <person name="Haerty W."/>
            <person name="Hahn M.W."/>
            <person name="Halligan D.L."/>
            <person name="Halpern A.L."/>
            <person name="Halter G.M."/>
            <person name="Han M.V."/>
            <person name="Heger A."/>
            <person name="Hillier L."/>
            <person name="Hinrichs A.S."/>
            <person name="Holmes I."/>
            <person name="Hoskins R.A."/>
            <person name="Hubisz M.J."/>
            <person name="Hultmark D."/>
            <person name="Huntley M.A."/>
            <person name="Jaffe D.B."/>
            <person name="Jagadeeshan S."/>
            <person name="Jeck W.R."/>
            <person name="Johnson J."/>
            <person name="Jones C.D."/>
            <person name="Jordan W.C."/>
            <person name="Karpen G.H."/>
            <person name="Kataoka E."/>
            <person name="Keightley P.D."/>
            <person name="Kheradpour P."/>
            <person name="Kirkness E.F."/>
            <person name="Koerich L.B."/>
            <person name="Kristiansen K."/>
            <person name="Kudrna D."/>
            <person name="Kulathinal R.J."/>
            <person name="Kumar S."/>
            <person name="Kwok R."/>
            <person name="Lander E."/>
            <person name="Langley C.H."/>
            <person name="Lapoint R."/>
            <person name="Lazzaro B.P."/>
            <person name="Lee S.J."/>
            <person name="Levesque L."/>
            <person name="Li R."/>
            <person name="Lin C.F."/>
            <person name="Lin M.F."/>
            <person name="Lindblad-Toh K."/>
            <person name="Llopart A."/>
            <person name="Long M."/>
            <person name="Low L."/>
            <person name="Lozovsky E."/>
            <person name="Lu J."/>
            <person name="Luo M."/>
            <person name="Machado C.A."/>
            <person name="Makalowski W."/>
            <person name="Marzo M."/>
            <person name="Matsuda M."/>
            <person name="Matzkin L."/>
            <person name="McAllister B."/>
            <person name="McBride C.S."/>
            <person name="McKernan B."/>
            <person name="McKernan K."/>
            <person name="Mendez-Lago M."/>
            <person name="Minx P."/>
            <person name="Mollenhauer M.U."/>
            <person name="Montooth K."/>
            <person name="Mount S.M."/>
            <person name="Mu X."/>
            <person name="Myers E."/>
            <person name="Negre B."/>
            <person name="Newfeld S."/>
            <person name="Nielsen R."/>
            <person name="Noor M.A."/>
            <person name="O'Grady P."/>
            <person name="Pachter L."/>
            <person name="Papaceit M."/>
            <person name="Parisi M.J."/>
            <person name="Parisi M."/>
            <person name="Parts L."/>
            <person name="Pedersen J.S."/>
            <person name="Pesole G."/>
            <person name="Phillippy A.M."/>
            <person name="Ponting C.P."/>
            <person name="Pop M."/>
            <person name="Porcelli D."/>
            <person name="Powell J.R."/>
            <person name="Prohaska S."/>
            <person name="Pruitt K."/>
            <person name="Puig M."/>
            <person name="Quesneville H."/>
            <person name="Ram K.R."/>
            <person name="Rand D."/>
            <person name="Rasmussen M.D."/>
            <person name="Reed L.K."/>
            <person name="Reenan R."/>
            <person name="Reily A."/>
            <person name="Remington K.A."/>
            <person name="Rieger T.T."/>
            <person name="Ritchie M.G."/>
            <person name="Robin C."/>
            <person name="Rogers Y.H."/>
            <person name="Rohde C."/>
            <person name="Rozas J."/>
            <person name="Rubenfield M.J."/>
            <person name="Ruiz A."/>
            <person name="Russo S."/>
            <person name="Salzberg S.L."/>
            <person name="Sanchez-Gracia A."/>
            <person name="Saranga D.J."/>
            <person name="Sato H."/>
            <person name="Schaeffer S.W."/>
            <person name="Schatz M.C."/>
            <person name="Schlenke T."/>
            <person name="Schwartz R."/>
            <person name="Segarra C."/>
            <person name="Singh R.S."/>
            <person name="Sirot L."/>
            <person name="Sirota M."/>
            <person name="Sisneros N.B."/>
            <person name="Smith C.D."/>
            <person name="Smith T.F."/>
            <person name="Spieth J."/>
            <person name="Stage D.E."/>
            <person name="Stark A."/>
            <person name="Stephan W."/>
            <person name="Strausberg R.L."/>
            <person name="Strempel S."/>
            <person name="Sturgill D."/>
            <person name="Sutton G."/>
            <person name="Sutton G.G."/>
            <person name="Tao W."/>
            <person name="Teichmann S."/>
            <person name="Tobari Y.N."/>
            <person name="Tomimura Y."/>
            <person name="Tsolas J.M."/>
            <person name="Valente V.L."/>
            <person name="Venter E."/>
            <person name="Venter J.C."/>
            <person name="Vicario S."/>
            <person name="Vieira F.G."/>
            <person name="Vilella A.J."/>
            <person name="Villasante A."/>
            <person name="Walenz B."/>
            <person name="Wang J."/>
            <person name="Wasserman M."/>
            <person name="Watts T."/>
            <person name="Wilson D."/>
            <person name="Wilson R.K."/>
            <person name="Wing R.A."/>
            <person name="Wolfner M.F."/>
            <person name="Wong A."/>
            <person name="Wong G.K."/>
            <person name="Wu C.I."/>
            <person name="Wu G."/>
            <person name="Yamamoto D."/>
            <person name="Yang H.P."/>
            <person name="Yang S.P."/>
            <person name="Yorke J.A."/>
            <person name="Yoshida K."/>
            <person name="Zdobnov E."/>
            <person name="Zhang P."/>
            <person name="Zhang Y."/>
            <person name="Zimin A.V."/>
            <person name="Baldwin J."/>
            <person name="Abdouelleil A."/>
            <person name="Abdulkadir J."/>
            <person name="Abebe A."/>
            <person name="Abera B."/>
            <person name="Abreu J."/>
            <person name="Acer S.C."/>
            <person name="Aftuck L."/>
            <person name="Alexander A."/>
            <person name="An P."/>
            <person name="Anderson E."/>
            <person name="Anderson S."/>
            <person name="Arachi H."/>
            <person name="Azer M."/>
            <person name="Bachantsang P."/>
            <person name="Barry A."/>
            <person name="Bayul T."/>
            <person name="Berlin A."/>
            <person name="Bessette D."/>
            <person name="Bloom T."/>
            <person name="Blye J."/>
            <person name="Boguslavskiy L."/>
            <person name="Bonnet C."/>
            <person name="Boukhgalter B."/>
            <person name="Bourzgui I."/>
            <person name="Brown A."/>
            <person name="Cahill P."/>
            <person name="Channer S."/>
            <person name="Cheshatsang Y."/>
            <person name="Chuda L."/>
            <person name="Citroen M."/>
            <person name="Collymore A."/>
            <person name="Cooke P."/>
            <person name="Costello M."/>
            <person name="D'Aco K."/>
            <person name="Daza R."/>
            <person name="De Haan G."/>
            <person name="DeGray S."/>
            <person name="DeMaso C."/>
            <person name="Dhargay N."/>
            <person name="Dooley K."/>
            <person name="Dooley E."/>
            <person name="Doricent M."/>
            <person name="Dorje P."/>
            <person name="Dorjee K."/>
            <person name="Dupes A."/>
            <person name="Elong R."/>
            <person name="Falk J."/>
            <person name="Farina A."/>
            <person name="Faro S."/>
            <person name="Ferguson D."/>
            <person name="Fisher S."/>
            <person name="Foley C.D."/>
            <person name="Franke A."/>
            <person name="Friedrich D."/>
            <person name="Gadbois L."/>
            <person name="Gearin G."/>
            <person name="Gearin C.R."/>
            <person name="Giannoukos G."/>
            <person name="Goode T."/>
            <person name="Graham J."/>
            <person name="Grandbois E."/>
            <person name="Grewal S."/>
            <person name="Gyaltsen K."/>
            <person name="Hafez N."/>
            <person name="Hagos B."/>
            <person name="Hall J."/>
            <person name="Henson C."/>
            <person name="Hollinger A."/>
            <person name="Honan T."/>
            <person name="Huard M.D."/>
            <person name="Hughes L."/>
            <person name="Hurhula B."/>
            <person name="Husby M.E."/>
            <person name="Kamat A."/>
            <person name="Kanga B."/>
            <person name="Kashin S."/>
            <person name="Khazanovich D."/>
            <person name="Kisner P."/>
            <person name="Lance K."/>
            <person name="Lara M."/>
            <person name="Lee W."/>
            <person name="Lennon N."/>
            <person name="Letendre F."/>
            <person name="LeVine R."/>
            <person name="Lipovsky A."/>
            <person name="Liu X."/>
            <person name="Liu J."/>
            <person name="Liu S."/>
            <person name="Lokyitsang T."/>
            <person name="Lokyitsang Y."/>
            <person name="Lubonja R."/>
            <person name="Lui A."/>
            <person name="MacDonald P."/>
            <person name="Magnisalis V."/>
            <person name="Maru K."/>
            <person name="Matthews C."/>
            <person name="McCusker W."/>
            <person name="McDonough S."/>
            <person name="Mehta T."/>
            <person name="Meldrim J."/>
            <person name="Meneus L."/>
            <person name="Mihai O."/>
            <person name="Mihalev A."/>
            <person name="Mihova T."/>
            <person name="Mittelman R."/>
            <person name="Mlenga V."/>
            <person name="Montmayeur A."/>
            <person name="Mulrain L."/>
            <person name="Navidi A."/>
            <person name="Naylor J."/>
            <person name="Negash T."/>
            <person name="Nguyen T."/>
            <person name="Nguyen N."/>
            <person name="Nicol R."/>
            <person name="Norbu C."/>
            <person name="Norbu N."/>
            <person name="Novod N."/>
            <person name="O'Neill B."/>
            <person name="Osman S."/>
            <person name="Markiewicz E."/>
            <person name="Oyono O.L."/>
            <person name="Patti C."/>
            <person name="Phunkhang P."/>
            <person name="Pierre F."/>
            <person name="Priest M."/>
            <person name="Raghuraman S."/>
            <person name="Rege F."/>
            <person name="Reyes R."/>
            <person name="Rise C."/>
            <person name="Rogov P."/>
            <person name="Ross K."/>
            <person name="Ryan E."/>
            <person name="Settipalli S."/>
            <person name="Shea T."/>
            <person name="Sherpa N."/>
            <person name="Shi L."/>
            <person name="Shih D."/>
            <person name="Sparrow T."/>
            <person name="Spaulding J."/>
            <person name="Stalker J."/>
            <person name="Stange-Thomann N."/>
            <person name="Stavropoulos S."/>
            <person name="Stone C."/>
            <person name="Strader C."/>
            <person name="Tesfaye S."/>
            <person name="Thomson T."/>
            <person name="Thoulutsang Y."/>
            <person name="Thoulutsang D."/>
            <person name="Topham K."/>
            <person name="Topping I."/>
            <person name="Tsamla T."/>
            <person name="Vassiliev H."/>
            <person name="Vo A."/>
            <person name="Wangchuk T."/>
            <person name="Wangdi T."/>
            <person name="Weiand M."/>
            <person name="Wilkinson J."/>
            <person name="Wilson A."/>
            <person name="Yadav S."/>
            <person name="Young G."/>
            <person name="Yu Q."/>
            <person name="Zembek L."/>
            <person name="Zhong D."/>
            <person name="Zimmer A."/>
            <person name="Zwirko Z."/>
            <person name="Jaffe D.B."/>
            <person name="Alvarez P."/>
            <person name="Brockman W."/>
            <person name="Butler J."/>
            <person name="Chin C."/>
            <person name="Gnerre S."/>
            <person name="Grabherr M."/>
            <person name="Kleber M."/>
            <person name="Mauceli E."/>
            <person name="MacCallum I."/>
        </authorList>
    </citation>
    <scope>NUCLEOTIDE SEQUENCE [LARGE SCALE GENOMIC DNA]</scope>
    <source>
        <strain evidence="4">Tucson 15010-1051.87</strain>
    </source>
</reference>
<dbReference type="OrthoDB" id="10057854at2759"/>
<dbReference type="EMBL" id="CH940653">
    <property type="protein sequence ID" value="EDW62744.2"/>
    <property type="molecule type" value="Genomic_DNA"/>
</dbReference>
<dbReference type="STRING" id="7244.B4M7H7"/>
<feature type="domain" description="STPR" evidence="2">
    <location>
        <begin position="17"/>
        <end position="58"/>
    </location>
</feature>
<keyword evidence="4" id="KW-1185">Reference proteome</keyword>
<dbReference type="InterPro" id="IPR048998">
    <property type="entry name" value="STPR"/>
</dbReference>